<evidence type="ECO:0000256" key="5">
    <source>
        <dbReference type="ARBA" id="ARBA00023136"/>
    </source>
</evidence>
<keyword evidence="3 6" id="KW-0812">Transmembrane</keyword>
<name>A0A5E4N960_9HEMI</name>
<keyword evidence="9" id="KW-1185">Reference proteome</keyword>
<accession>A0A5E4N960</accession>
<keyword evidence="2" id="KW-0813">Transport</keyword>
<dbReference type="InterPro" id="IPR004843">
    <property type="entry name" value="Calcineurin-like_PHP"/>
</dbReference>
<feature type="domain" description="Calcineurin-like phosphoesterase" evidence="7">
    <location>
        <begin position="201"/>
        <end position="423"/>
    </location>
</feature>
<proteinExistence type="predicted"/>
<feature type="transmembrane region" description="Helical" evidence="6">
    <location>
        <begin position="32"/>
        <end position="51"/>
    </location>
</feature>
<evidence type="ECO:0000256" key="3">
    <source>
        <dbReference type="ARBA" id="ARBA00022692"/>
    </source>
</evidence>
<dbReference type="SUPFAM" id="SSF56300">
    <property type="entry name" value="Metallo-dependent phosphatases"/>
    <property type="match status" value="1"/>
</dbReference>
<sequence length="520" mass="59036">MILSLAAADMATDLYSVALSNIADYFKVEGSIVQLTISFNIMGIAISGLIYGPLSDHYGRRPIMLIGMAIFTFASILCCIANNITFLILARFIQGMGSGVAGVIGYAAIRDMYSAINFSFVYAEVLYTWSQVVPEGKLSVRAIIDNDVCPTAFVDGKETTMLERYDEDNVEKVCELLVQKDVKEININNVQIPILPKKINKIAFIGDTGCRINTLHQQECNSLESWPLKKNLDSIALHKPDLIIHVGDYHYRRTKCRDTQKCGSIHGYNAQTWYTDWFEQAKDISQQSPFLFVRGNHEDCNRAHKGWFRYLDSYPFSSEKCENFVPSWFLDIGLMKFFVFDSSSGEDIITIKSDVDAFSKQFNKLTLSDSDKPVWFLTHRPLWRSPKKEFLTLKNHGNLSQIEAFGDDFPNNVAAIVSGHIHIAQILLMDNVPDQIIVGNGGALLHAQDQEHIYRNIEFSYSNGKNYLAREIKNFFGFGFAVLDLNDHKLIFYNQDNDEIYSAELTEDFKIAADFDRHSR</sequence>
<evidence type="ECO:0000256" key="4">
    <source>
        <dbReference type="ARBA" id="ARBA00022989"/>
    </source>
</evidence>
<dbReference type="PANTHER" id="PTHR23502:SF132">
    <property type="entry name" value="POLYAMINE TRANSPORTER 2-RELATED"/>
    <property type="match status" value="1"/>
</dbReference>
<feature type="transmembrane region" description="Helical" evidence="6">
    <location>
        <begin position="92"/>
        <end position="109"/>
    </location>
</feature>
<organism evidence="8 9">
    <name type="scientific">Cinara cedri</name>
    <dbReference type="NCBI Taxonomy" id="506608"/>
    <lineage>
        <taxon>Eukaryota</taxon>
        <taxon>Metazoa</taxon>
        <taxon>Ecdysozoa</taxon>
        <taxon>Arthropoda</taxon>
        <taxon>Hexapoda</taxon>
        <taxon>Insecta</taxon>
        <taxon>Pterygota</taxon>
        <taxon>Neoptera</taxon>
        <taxon>Paraneoptera</taxon>
        <taxon>Hemiptera</taxon>
        <taxon>Sternorrhyncha</taxon>
        <taxon>Aphidomorpha</taxon>
        <taxon>Aphidoidea</taxon>
        <taxon>Aphididae</taxon>
        <taxon>Lachninae</taxon>
        <taxon>Cinara</taxon>
    </lineage>
</organism>
<keyword evidence="4 6" id="KW-1133">Transmembrane helix</keyword>
<dbReference type="SUPFAM" id="SSF103473">
    <property type="entry name" value="MFS general substrate transporter"/>
    <property type="match status" value="1"/>
</dbReference>
<dbReference type="Gene3D" id="1.20.1720.10">
    <property type="entry name" value="Multidrug resistance protein D"/>
    <property type="match status" value="1"/>
</dbReference>
<dbReference type="AlphaFoldDB" id="A0A5E4N960"/>
<feature type="transmembrane region" description="Helical" evidence="6">
    <location>
        <begin position="63"/>
        <end position="86"/>
    </location>
</feature>
<dbReference type="GO" id="GO:0022857">
    <property type="term" value="F:transmembrane transporter activity"/>
    <property type="evidence" value="ECO:0007669"/>
    <property type="project" value="InterPro"/>
</dbReference>
<evidence type="ECO:0000259" key="7">
    <source>
        <dbReference type="Pfam" id="PF00149"/>
    </source>
</evidence>
<dbReference type="Proteomes" id="UP000325440">
    <property type="component" value="Unassembled WGS sequence"/>
</dbReference>
<dbReference type="Pfam" id="PF00149">
    <property type="entry name" value="Metallophos"/>
    <property type="match status" value="1"/>
</dbReference>
<protein>
    <submittedName>
        <fullName evidence="8">Calcineurin-like phosphoesterase domain, ApaH type,Major facilitator superfamily,Cyclic nucleotide</fullName>
    </submittedName>
</protein>
<evidence type="ECO:0000256" key="1">
    <source>
        <dbReference type="ARBA" id="ARBA00004141"/>
    </source>
</evidence>
<dbReference type="InterPro" id="IPR036259">
    <property type="entry name" value="MFS_trans_sf"/>
</dbReference>
<dbReference type="PANTHER" id="PTHR23502">
    <property type="entry name" value="MAJOR FACILITATOR SUPERFAMILY"/>
    <property type="match status" value="1"/>
</dbReference>
<dbReference type="GO" id="GO:1990961">
    <property type="term" value="P:xenobiotic detoxification by transmembrane export across the plasma membrane"/>
    <property type="evidence" value="ECO:0007669"/>
    <property type="project" value="TreeGrafter"/>
</dbReference>
<dbReference type="Pfam" id="PF07690">
    <property type="entry name" value="MFS_1"/>
    <property type="match status" value="1"/>
</dbReference>
<gene>
    <name evidence="8" type="ORF">CINCED_3A025347</name>
</gene>
<dbReference type="InterPro" id="IPR029052">
    <property type="entry name" value="Metallo-depent_PP-like"/>
</dbReference>
<keyword evidence="5 6" id="KW-0472">Membrane</keyword>
<dbReference type="EMBL" id="CABPRJ010001526">
    <property type="protein sequence ID" value="VVC38942.1"/>
    <property type="molecule type" value="Genomic_DNA"/>
</dbReference>
<dbReference type="Gene3D" id="3.60.21.10">
    <property type="match status" value="1"/>
</dbReference>
<dbReference type="OrthoDB" id="409871at2759"/>
<comment type="subcellular location">
    <subcellularLocation>
        <location evidence="1">Membrane</location>
        <topology evidence="1">Multi-pass membrane protein</topology>
    </subcellularLocation>
</comment>
<dbReference type="GO" id="GO:0016787">
    <property type="term" value="F:hydrolase activity"/>
    <property type="evidence" value="ECO:0007669"/>
    <property type="project" value="InterPro"/>
</dbReference>
<evidence type="ECO:0000256" key="2">
    <source>
        <dbReference type="ARBA" id="ARBA00022448"/>
    </source>
</evidence>
<dbReference type="GO" id="GO:0005886">
    <property type="term" value="C:plasma membrane"/>
    <property type="evidence" value="ECO:0007669"/>
    <property type="project" value="TreeGrafter"/>
</dbReference>
<evidence type="ECO:0000313" key="9">
    <source>
        <dbReference type="Proteomes" id="UP000325440"/>
    </source>
</evidence>
<dbReference type="InterPro" id="IPR011701">
    <property type="entry name" value="MFS"/>
</dbReference>
<evidence type="ECO:0000313" key="8">
    <source>
        <dbReference type="EMBL" id="VVC38942.1"/>
    </source>
</evidence>
<evidence type="ECO:0000256" key="6">
    <source>
        <dbReference type="SAM" id="Phobius"/>
    </source>
</evidence>
<reference evidence="8 9" key="1">
    <citation type="submission" date="2019-08" db="EMBL/GenBank/DDBJ databases">
        <authorList>
            <person name="Alioto T."/>
            <person name="Alioto T."/>
            <person name="Gomez Garrido J."/>
        </authorList>
    </citation>
    <scope>NUCLEOTIDE SEQUENCE [LARGE SCALE GENOMIC DNA]</scope>
</reference>